<name>A0ABQ8FE65_9FUNG</name>
<keyword evidence="3" id="KW-1185">Reference proteome</keyword>
<evidence type="ECO:0000256" key="1">
    <source>
        <dbReference type="ARBA" id="ARBA00037947"/>
    </source>
</evidence>
<accession>A0ABQ8FE65</accession>
<organism evidence="2 3">
    <name type="scientific">Batrachochytrium salamandrivorans</name>
    <dbReference type="NCBI Taxonomy" id="1357716"/>
    <lineage>
        <taxon>Eukaryota</taxon>
        <taxon>Fungi</taxon>
        <taxon>Fungi incertae sedis</taxon>
        <taxon>Chytridiomycota</taxon>
        <taxon>Chytridiomycota incertae sedis</taxon>
        <taxon>Chytridiomycetes</taxon>
        <taxon>Rhizophydiales</taxon>
        <taxon>Rhizophydiales incertae sedis</taxon>
        <taxon>Batrachochytrium</taxon>
    </lineage>
</organism>
<comment type="caution">
    <text evidence="2">The sequence shown here is derived from an EMBL/GenBank/DDBJ whole genome shotgun (WGS) entry which is preliminary data.</text>
</comment>
<protein>
    <submittedName>
        <fullName evidence="2">Uncharacterized protein</fullName>
    </submittedName>
</protein>
<evidence type="ECO:0000313" key="3">
    <source>
        <dbReference type="Proteomes" id="UP001648503"/>
    </source>
</evidence>
<dbReference type="PANTHER" id="PTHR12093:SF10">
    <property type="entry name" value="MEMBRANE-ASSOCIATED PROTEIN HEM"/>
    <property type="match status" value="1"/>
</dbReference>
<dbReference type="Pfam" id="PF09735">
    <property type="entry name" value="Nckap1"/>
    <property type="match status" value="1"/>
</dbReference>
<sequence length="1232" mass="138382">MASPDITSWADHAVILVQHSEGYLSALYSLKQGLDLESGQTTDIIVRGGLPEVIFGYDGVPFTLESMARPSVDRMTIFVDPCITNLQKQVLKKFPDYGDIGKNASTFQNGYLEALENTKAHFQLLVAVADYLDMCITALKTASKFSRLNLELNPDLTNAFMDLLINVVSIGYLIGSIGPEVKLLAFVHNRAYQAMSGGPDSPGWISVSKLLTTYENPATSLQETLAPIASRIITTLISLRPEIDQKLMVTAESLRNTGAFSLVPELYGMNHTPSSDCHLKTLGNLLRLFKFCAFGVLVAPIEAFQQTASIDQLKLVLGYGHVLPLVRNELVYLGAKFEAVSKTNNKVGKIKSIVNDAIFSSSAQSTQLHRDRRQYIRTQLQQMISLMHNNEILLDKFMIIVSGVAFAKEEIMWYFVHSDKDLKKKRETKLMDLTIVDLIHLVREISDFLLTQRQVCQRGVAKYISTIITTQNLQSDIESLMRVFSPPRESAGIILYGILNCINAIQQSDAMELAKCGELEALRLNIIRFQTHTSLGQDTFQAKNYTSTIKNLSAIAGLTRWLDLFERCLSEISSFKELFFFQTALQEHVKECFDTQADMLHSVGTLGSIVTDFGDNVSPVWPAESNWLSTHTICFTTEFYSALGQYASAIAYDIAMVNMSIQSRTLPQETVVYLPKPSRVISDTKKKIQTRRPPFEKPLARPGLESTLKGVDPEVKNLERLRIILRNLILSISKRPSIKVKEVEFQPIAFFIDVFANKFRNFLNQAVYRTDLYGKEISGPGGYDIMSFDAKRPSILLHEIKSFMMTAKTVDELAGTDIVAVFRDILIEQADLEKARDFTSRDADGFLDQNKGKISREKGKSPVMNIIQPFLVTYMQWYCEFVVSKAVIGTTVYSKSRRSFCSITPSSVEAQTYTDSHELCALCELVGPQGIQFIDMKLTRQITILCGSVQEMISHNTEGLEKILNSWTDDVLMKETLRKMKHMRDFVGKMTTAGCILEFRKLMAISSRQVISNKFPRIETLVCATQSQFQPISGEKGDFKMLDSLANQIGLRNRCDVMLRWALSALSATQSDGSIWKFLPSLFAAVLWHSIFDESVVYSSHFDAMENNAHCILTVFTTLADNLEILSKPTIDDDGRNMHLTLLRIAATLLLSAPQRTSEKDREWQTKSYDATLLMLQQFADNSPYISADMAEKYIPYAMSQSATTQLFQTRVQLQTDQGLVPTGRGDEDMAY</sequence>
<dbReference type="Proteomes" id="UP001648503">
    <property type="component" value="Unassembled WGS sequence"/>
</dbReference>
<reference evidence="2 3" key="1">
    <citation type="submission" date="2021-02" db="EMBL/GenBank/DDBJ databases">
        <title>Variation within the Batrachochytrium salamandrivorans European outbreak.</title>
        <authorList>
            <person name="Kelly M."/>
            <person name="Pasmans F."/>
            <person name="Shea T.P."/>
            <person name="Munoz J.F."/>
            <person name="Carranza S."/>
            <person name="Cuomo C.A."/>
            <person name="Martel A."/>
        </authorList>
    </citation>
    <scope>NUCLEOTIDE SEQUENCE [LARGE SCALE GENOMIC DNA]</scope>
    <source>
        <strain evidence="2 3">AMFP18/2</strain>
    </source>
</reference>
<dbReference type="EMBL" id="JAFCIX010000249">
    <property type="protein sequence ID" value="KAH6596097.1"/>
    <property type="molecule type" value="Genomic_DNA"/>
</dbReference>
<gene>
    <name evidence="2" type="ORF">BASA50_005394</name>
</gene>
<dbReference type="PANTHER" id="PTHR12093">
    <property type="entry name" value="NCK-ASSOCIATED PROTEIN 1"/>
    <property type="match status" value="1"/>
</dbReference>
<dbReference type="InterPro" id="IPR019137">
    <property type="entry name" value="Nck-associated_protein-1"/>
</dbReference>
<proteinExistence type="inferred from homology"/>
<evidence type="ECO:0000313" key="2">
    <source>
        <dbReference type="EMBL" id="KAH6596097.1"/>
    </source>
</evidence>
<comment type="similarity">
    <text evidence="1">Belongs to the HEM-1/HEM-2 family.</text>
</comment>